<dbReference type="InParanoid" id="G0PF75"/>
<organism evidence="2">
    <name type="scientific">Caenorhabditis brenneri</name>
    <name type="common">Nematode worm</name>
    <dbReference type="NCBI Taxonomy" id="135651"/>
    <lineage>
        <taxon>Eukaryota</taxon>
        <taxon>Metazoa</taxon>
        <taxon>Ecdysozoa</taxon>
        <taxon>Nematoda</taxon>
        <taxon>Chromadorea</taxon>
        <taxon>Rhabditida</taxon>
        <taxon>Rhabditina</taxon>
        <taxon>Rhabditomorpha</taxon>
        <taxon>Rhabditoidea</taxon>
        <taxon>Rhabditidae</taxon>
        <taxon>Peloderinae</taxon>
        <taxon>Caenorhabditis</taxon>
    </lineage>
</organism>
<dbReference type="AlphaFoldDB" id="G0PF75"/>
<gene>
    <name evidence="1" type="ORF">CAEBREN_28342</name>
</gene>
<reference evidence="2" key="1">
    <citation type="submission" date="2011-07" db="EMBL/GenBank/DDBJ databases">
        <authorList>
            <consortium name="Caenorhabditis brenneri Sequencing and Analysis Consortium"/>
            <person name="Wilson R.K."/>
        </authorList>
    </citation>
    <scope>NUCLEOTIDE SEQUENCE [LARGE SCALE GENOMIC DNA]</scope>
    <source>
        <strain evidence="2">PB2801</strain>
    </source>
</reference>
<dbReference type="HOGENOM" id="CLU_3279992_0_0_1"/>
<protein>
    <submittedName>
        <fullName evidence="1">Uncharacterized protein</fullName>
    </submittedName>
</protein>
<evidence type="ECO:0000313" key="2">
    <source>
        <dbReference type="Proteomes" id="UP000008068"/>
    </source>
</evidence>
<name>G0PF75_CAEBE</name>
<keyword evidence="2" id="KW-1185">Reference proteome</keyword>
<dbReference type="EMBL" id="GL380349">
    <property type="protein sequence ID" value="EGT53645.1"/>
    <property type="molecule type" value="Genomic_DNA"/>
</dbReference>
<proteinExistence type="predicted"/>
<accession>G0PF75</accession>
<sequence>MKLDYFIGYYKKIMIGILNVLKKTEKNISSVPDGNQFLICI</sequence>
<dbReference type="Proteomes" id="UP000008068">
    <property type="component" value="Unassembled WGS sequence"/>
</dbReference>
<evidence type="ECO:0000313" key="1">
    <source>
        <dbReference type="EMBL" id="EGT53645.1"/>
    </source>
</evidence>